<dbReference type="Gene3D" id="2.30.29.30">
    <property type="entry name" value="Pleckstrin-homology domain (PH domain)/Phosphotyrosine-binding domain (PTB)"/>
    <property type="match status" value="1"/>
</dbReference>
<dbReference type="FunFam" id="2.30.29.30:FF:000343">
    <property type="entry name" value="Calcium-dependent secretion activator"/>
    <property type="match status" value="1"/>
</dbReference>
<dbReference type="AlphaFoldDB" id="A0A183TA83"/>
<accession>A0A183TA83</accession>
<dbReference type="SUPFAM" id="SSF50729">
    <property type="entry name" value="PH domain-like"/>
    <property type="match status" value="1"/>
</dbReference>
<keyword evidence="6" id="KW-1185">Reference proteome</keyword>
<dbReference type="Pfam" id="PF25341">
    <property type="entry name" value="C2_CAPS"/>
    <property type="match status" value="1"/>
</dbReference>
<dbReference type="SMART" id="SM00233">
    <property type="entry name" value="PH"/>
    <property type="match status" value="1"/>
</dbReference>
<reference evidence="7" key="1">
    <citation type="submission" date="2016-06" db="UniProtKB">
        <authorList>
            <consortium name="WormBaseParasite"/>
        </authorList>
    </citation>
    <scope>IDENTIFICATION</scope>
</reference>
<dbReference type="GO" id="GO:0098793">
    <property type="term" value="C:presynapse"/>
    <property type="evidence" value="ECO:0007669"/>
    <property type="project" value="GOC"/>
</dbReference>
<dbReference type="InterPro" id="IPR001849">
    <property type="entry name" value="PH_domain"/>
</dbReference>
<evidence type="ECO:0000256" key="3">
    <source>
        <dbReference type="ARBA" id="ARBA00022837"/>
    </source>
</evidence>
<dbReference type="GO" id="GO:0046872">
    <property type="term" value="F:metal ion binding"/>
    <property type="evidence" value="ECO:0007669"/>
    <property type="project" value="UniProtKB-KW"/>
</dbReference>
<feature type="domain" description="PH" evidence="4">
    <location>
        <begin position="61"/>
        <end position="166"/>
    </location>
</feature>
<dbReference type="GO" id="GO:0016079">
    <property type="term" value="P:synaptic vesicle exocytosis"/>
    <property type="evidence" value="ECO:0007669"/>
    <property type="project" value="InterPro"/>
</dbReference>
<dbReference type="PROSITE" id="PS50003">
    <property type="entry name" value="PH_DOMAIN"/>
    <property type="match status" value="1"/>
</dbReference>
<dbReference type="STRING" id="70667.A0A183TA83"/>
<dbReference type="CDD" id="cd01234">
    <property type="entry name" value="PH_CADPS"/>
    <property type="match status" value="1"/>
</dbReference>
<dbReference type="Proteomes" id="UP000275846">
    <property type="component" value="Unassembled WGS sequence"/>
</dbReference>
<sequence>LTCQTNEKHNKINTQIKNIFVVINPICRNNRQQEWYKMQSSKNCPDELLMQLAIRMDKPNNLKYCGYCFAVGRAAFRKWKKRFLCLIQVSQYTFIMASYKEKKSEPLEIMQLDGFTVDYCDPQTDLSAIGGTFFFNLVKEGDNMIFATDDENERQLWVQAIYRATGQTHKPVPPAKSTLPQMQAKPSAAGAGRANVGKTELFRILQSSCLEYRMKDQFVSLGWFSPSQMLVLDEYCARYGVRGCHRHLCYLMDLLDRAERGIMIDPALIHYSYAFCYSHDKICLQDGRVRTVLSDEREMFVGIRARLSALLEKQITEFRYCFPFGLPEGALKQTLGLLERVLMKDNGVPASSEEVRTVIKNCLHEAAFVNYSRLSEYASIECKLSKSHFKKSHNVRNKFVRYAQPVIHPAHFYSPCFLLELKNDNRQKRPLNRRLVAALNKQRIPRHF</sequence>
<evidence type="ECO:0000256" key="2">
    <source>
        <dbReference type="ARBA" id="ARBA00022723"/>
    </source>
</evidence>
<evidence type="ECO:0000259" key="4">
    <source>
        <dbReference type="PROSITE" id="PS50003"/>
    </source>
</evidence>
<organism evidence="7">
    <name type="scientific">Schistocephalus solidus</name>
    <name type="common">Tapeworm</name>
    <dbReference type="NCBI Taxonomy" id="70667"/>
    <lineage>
        <taxon>Eukaryota</taxon>
        <taxon>Metazoa</taxon>
        <taxon>Spiralia</taxon>
        <taxon>Lophotrochozoa</taxon>
        <taxon>Platyhelminthes</taxon>
        <taxon>Cestoda</taxon>
        <taxon>Eucestoda</taxon>
        <taxon>Diphyllobothriidea</taxon>
        <taxon>Diphyllobothriidae</taxon>
        <taxon>Schistocephalus</taxon>
    </lineage>
</organism>
<dbReference type="InterPro" id="IPR033227">
    <property type="entry name" value="CAPS"/>
</dbReference>
<dbReference type="WBParaSite" id="SSLN_0001388401-mRNA-1">
    <property type="protein sequence ID" value="SSLN_0001388401-mRNA-1"/>
    <property type="gene ID" value="SSLN_0001388401"/>
</dbReference>
<keyword evidence="3" id="KW-0106">Calcium</keyword>
<dbReference type="Pfam" id="PF00169">
    <property type="entry name" value="PH"/>
    <property type="match status" value="1"/>
</dbReference>
<dbReference type="EMBL" id="UYSU01038027">
    <property type="protein sequence ID" value="VDL99763.1"/>
    <property type="molecule type" value="Genomic_DNA"/>
</dbReference>
<keyword evidence="1" id="KW-0268">Exocytosis</keyword>
<evidence type="ECO:0000313" key="7">
    <source>
        <dbReference type="WBParaSite" id="SSLN_0001388401-mRNA-1"/>
    </source>
</evidence>
<protein>
    <submittedName>
        <fullName evidence="7">PH domain-containing protein</fullName>
    </submittedName>
</protein>
<keyword evidence="2" id="KW-0479">Metal-binding</keyword>
<dbReference type="InterPro" id="IPR057457">
    <property type="entry name" value="CAPS_C2"/>
</dbReference>
<reference evidence="5 6" key="2">
    <citation type="submission" date="2018-11" db="EMBL/GenBank/DDBJ databases">
        <authorList>
            <consortium name="Pathogen Informatics"/>
        </authorList>
    </citation>
    <scope>NUCLEOTIDE SEQUENCE [LARGE SCALE GENOMIC DNA]</scope>
    <source>
        <strain evidence="5 6">NST_G2</strain>
    </source>
</reference>
<evidence type="ECO:0000313" key="6">
    <source>
        <dbReference type="Proteomes" id="UP000275846"/>
    </source>
</evidence>
<dbReference type="PANTHER" id="PTHR12166:SF8">
    <property type="entry name" value="CALCIUM-DEPENDENT SECRETION ACTIVATOR"/>
    <property type="match status" value="1"/>
</dbReference>
<evidence type="ECO:0000256" key="1">
    <source>
        <dbReference type="ARBA" id="ARBA00022483"/>
    </source>
</evidence>
<dbReference type="PANTHER" id="PTHR12166">
    <property type="entry name" value="CALCIUM-DEPENDENT SECRETION ACTIVATOR"/>
    <property type="match status" value="1"/>
</dbReference>
<proteinExistence type="predicted"/>
<dbReference type="OrthoDB" id="10063282at2759"/>
<evidence type="ECO:0000313" key="5">
    <source>
        <dbReference type="EMBL" id="VDL99763.1"/>
    </source>
</evidence>
<name>A0A183TA83_SCHSO</name>
<gene>
    <name evidence="5" type="ORF">SSLN_LOCUS13378</name>
</gene>
<dbReference type="InterPro" id="IPR011993">
    <property type="entry name" value="PH-like_dom_sf"/>
</dbReference>
<dbReference type="GO" id="GO:1990504">
    <property type="term" value="P:dense core granule exocytosis"/>
    <property type="evidence" value="ECO:0007669"/>
    <property type="project" value="InterPro"/>
</dbReference>